<evidence type="ECO:0000256" key="2">
    <source>
        <dbReference type="ARBA" id="ARBA00022723"/>
    </source>
</evidence>
<evidence type="ECO:0000259" key="12">
    <source>
        <dbReference type="PROSITE" id="PS50157"/>
    </source>
</evidence>
<feature type="region of interest" description="Disordered" evidence="11">
    <location>
        <begin position="27"/>
        <end position="52"/>
    </location>
</feature>
<feature type="domain" description="C2H2-type" evidence="12">
    <location>
        <begin position="155"/>
        <end position="182"/>
    </location>
</feature>
<comment type="subcellular location">
    <subcellularLocation>
        <location evidence="1">Nucleus</location>
    </subcellularLocation>
</comment>
<dbReference type="Gene3D" id="3.30.160.60">
    <property type="entry name" value="Classic Zinc Finger"/>
    <property type="match status" value="6"/>
</dbReference>
<feature type="domain" description="C2H2-type" evidence="12">
    <location>
        <begin position="97"/>
        <end position="120"/>
    </location>
</feature>
<evidence type="ECO:0000256" key="7">
    <source>
        <dbReference type="ARBA" id="ARBA00023125"/>
    </source>
</evidence>
<evidence type="ECO:0000256" key="9">
    <source>
        <dbReference type="ARBA" id="ARBA00023242"/>
    </source>
</evidence>
<reference evidence="13 14" key="1">
    <citation type="submission" date="2024-04" db="EMBL/GenBank/DDBJ databases">
        <authorList>
            <person name="Waldvogel A.-M."/>
            <person name="Schoenle A."/>
        </authorList>
    </citation>
    <scope>NUCLEOTIDE SEQUENCE [LARGE SCALE GENOMIC DNA]</scope>
</reference>
<evidence type="ECO:0000256" key="6">
    <source>
        <dbReference type="ARBA" id="ARBA00023015"/>
    </source>
</evidence>
<dbReference type="FunFam" id="3.30.160.60:FF:000145">
    <property type="entry name" value="Zinc finger protein 574"/>
    <property type="match status" value="1"/>
</dbReference>
<dbReference type="AlphaFoldDB" id="A0AAV2M534"/>
<evidence type="ECO:0000256" key="5">
    <source>
        <dbReference type="ARBA" id="ARBA00022833"/>
    </source>
</evidence>
<evidence type="ECO:0000313" key="13">
    <source>
        <dbReference type="EMBL" id="CAL1608475.1"/>
    </source>
</evidence>
<feature type="domain" description="C2H2-type" evidence="12">
    <location>
        <begin position="270"/>
        <end position="291"/>
    </location>
</feature>
<dbReference type="SMART" id="SM00355">
    <property type="entry name" value="ZnF_C2H2"/>
    <property type="match status" value="8"/>
</dbReference>
<gene>
    <name evidence="13" type="ORF">KC01_LOCUS35402</name>
</gene>
<dbReference type="GO" id="GO:0003677">
    <property type="term" value="F:DNA binding"/>
    <property type="evidence" value="ECO:0007669"/>
    <property type="project" value="UniProtKB-KW"/>
</dbReference>
<keyword evidence="2" id="KW-0479">Metal-binding</keyword>
<feature type="domain" description="C2H2-type" evidence="12">
    <location>
        <begin position="242"/>
        <end position="269"/>
    </location>
</feature>
<keyword evidence="5" id="KW-0862">Zinc</keyword>
<evidence type="ECO:0000256" key="1">
    <source>
        <dbReference type="ARBA" id="ARBA00004123"/>
    </source>
</evidence>
<dbReference type="SUPFAM" id="SSF57667">
    <property type="entry name" value="beta-beta-alpha zinc fingers"/>
    <property type="match status" value="4"/>
</dbReference>
<dbReference type="EMBL" id="OZ035828">
    <property type="protein sequence ID" value="CAL1608475.1"/>
    <property type="molecule type" value="Genomic_DNA"/>
</dbReference>
<evidence type="ECO:0000256" key="3">
    <source>
        <dbReference type="ARBA" id="ARBA00022737"/>
    </source>
</evidence>
<dbReference type="PROSITE" id="PS00028">
    <property type="entry name" value="ZINC_FINGER_C2H2_1"/>
    <property type="match status" value="4"/>
</dbReference>
<keyword evidence="7" id="KW-0238">DNA-binding</keyword>
<evidence type="ECO:0000313" key="14">
    <source>
        <dbReference type="Proteomes" id="UP001497482"/>
    </source>
</evidence>
<feature type="domain" description="C2H2-type" evidence="12">
    <location>
        <begin position="183"/>
        <end position="205"/>
    </location>
</feature>
<keyword evidence="8" id="KW-0804">Transcription</keyword>
<dbReference type="FunFam" id="3.30.160.60:FF:000965">
    <property type="entry name" value="Neurotrophin receptor-interacting factor homolog"/>
    <property type="match status" value="1"/>
</dbReference>
<dbReference type="FunFam" id="3.30.160.60:FF:000045">
    <property type="entry name" value="ZFP69 zinc finger protein B"/>
    <property type="match status" value="1"/>
</dbReference>
<organism evidence="13 14">
    <name type="scientific">Knipowitschia caucasica</name>
    <name type="common">Caucasian dwarf goby</name>
    <name type="synonym">Pomatoschistus caucasicus</name>
    <dbReference type="NCBI Taxonomy" id="637954"/>
    <lineage>
        <taxon>Eukaryota</taxon>
        <taxon>Metazoa</taxon>
        <taxon>Chordata</taxon>
        <taxon>Craniata</taxon>
        <taxon>Vertebrata</taxon>
        <taxon>Euteleostomi</taxon>
        <taxon>Actinopterygii</taxon>
        <taxon>Neopterygii</taxon>
        <taxon>Teleostei</taxon>
        <taxon>Neoteleostei</taxon>
        <taxon>Acanthomorphata</taxon>
        <taxon>Gobiaria</taxon>
        <taxon>Gobiiformes</taxon>
        <taxon>Gobioidei</taxon>
        <taxon>Gobiidae</taxon>
        <taxon>Gobiinae</taxon>
        <taxon>Knipowitschia</taxon>
    </lineage>
</organism>
<keyword evidence="3" id="KW-0677">Repeat</keyword>
<dbReference type="PROSITE" id="PS50157">
    <property type="entry name" value="ZINC_FINGER_C2H2_2"/>
    <property type="match status" value="7"/>
</dbReference>
<evidence type="ECO:0000256" key="8">
    <source>
        <dbReference type="ARBA" id="ARBA00023163"/>
    </source>
</evidence>
<keyword evidence="4 10" id="KW-0863">Zinc-finger</keyword>
<evidence type="ECO:0000256" key="11">
    <source>
        <dbReference type="SAM" id="MobiDB-lite"/>
    </source>
</evidence>
<dbReference type="FunFam" id="3.30.160.60:FF:001049">
    <property type="entry name" value="zinc finger protein 319"/>
    <property type="match status" value="1"/>
</dbReference>
<dbReference type="PANTHER" id="PTHR24379:SF127">
    <property type="entry name" value="BLOODY FINGERS-RELATED"/>
    <property type="match status" value="1"/>
</dbReference>
<protein>
    <recommendedName>
        <fullName evidence="12">C2H2-type domain-containing protein</fullName>
    </recommendedName>
</protein>
<proteinExistence type="predicted"/>
<sequence length="291" mass="33155">MSAVKEEETELEVTEQDELPFHIITVKTEDDDDDKSSALHQTPSADIEGCGQSQQSHAKRTCPYCGRGFQNTSNLKVHVMGHTGERPHKCSVCLKPHKCAFCGKNFDRKSSLQRHKRDMHHMCMLCEKTFPNVALLHEHLKTHIEDGSGHQSILKSCSFCGKQFTNATAFKNHTRTHTGDRPHMCTLCKKGYMRKIDLLYHQKQHHVCPASEDMFANDAELSEHVKCHTQDGGVVLGPLRPYSCSVCEKKFRTMAHLNTHMFVHSLKKPFKCSVCDKAYRFKADLKKHMCC</sequence>
<keyword evidence="6" id="KW-0805">Transcription regulation</keyword>
<feature type="domain" description="C2H2-type" evidence="12">
    <location>
        <begin position="121"/>
        <end position="148"/>
    </location>
</feature>
<dbReference type="Pfam" id="PF00096">
    <property type="entry name" value="zf-C2H2"/>
    <property type="match status" value="5"/>
</dbReference>
<dbReference type="PANTHER" id="PTHR24379">
    <property type="entry name" value="KRAB AND ZINC FINGER DOMAIN-CONTAINING"/>
    <property type="match status" value="1"/>
</dbReference>
<accession>A0AAV2M534</accession>
<evidence type="ECO:0000256" key="4">
    <source>
        <dbReference type="ARBA" id="ARBA00022771"/>
    </source>
</evidence>
<dbReference type="InterPro" id="IPR013087">
    <property type="entry name" value="Znf_C2H2_type"/>
</dbReference>
<dbReference type="GO" id="GO:0008270">
    <property type="term" value="F:zinc ion binding"/>
    <property type="evidence" value="ECO:0007669"/>
    <property type="project" value="UniProtKB-KW"/>
</dbReference>
<feature type="domain" description="C2H2-type" evidence="12">
    <location>
        <begin position="60"/>
        <end position="87"/>
    </location>
</feature>
<name>A0AAV2M534_KNICA</name>
<dbReference type="GO" id="GO:0005634">
    <property type="term" value="C:nucleus"/>
    <property type="evidence" value="ECO:0007669"/>
    <property type="project" value="UniProtKB-SubCell"/>
</dbReference>
<dbReference type="Proteomes" id="UP001497482">
    <property type="component" value="Chromosome 6"/>
</dbReference>
<dbReference type="InterPro" id="IPR036236">
    <property type="entry name" value="Znf_C2H2_sf"/>
</dbReference>
<keyword evidence="9" id="KW-0539">Nucleus</keyword>
<keyword evidence="14" id="KW-1185">Reference proteome</keyword>
<evidence type="ECO:0000256" key="10">
    <source>
        <dbReference type="PROSITE-ProRule" id="PRU00042"/>
    </source>
</evidence>